<gene>
    <name evidence="3" type="ORF">CAUJ_LOCUS8199</name>
</gene>
<evidence type="ECO:0000313" key="3">
    <source>
        <dbReference type="EMBL" id="CAD6192280.1"/>
    </source>
</evidence>
<accession>A0A8S1HFZ6</accession>
<comment type="caution">
    <text evidence="3">The sequence shown here is derived from an EMBL/GenBank/DDBJ whole genome shotgun (WGS) entry which is preliminary data.</text>
</comment>
<dbReference type="OrthoDB" id="5847697at2759"/>
<protein>
    <submittedName>
        <fullName evidence="3">Uncharacterized protein</fullName>
    </submittedName>
</protein>
<feature type="compositionally biased region" description="Low complexity" evidence="1">
    <location>
        <begin position="87"/>
        <end position="106"/>
    </location>
</feature>
<keyword evidence="4" id="KW-1185">Reference proteome</keyword>
<name>A0A8S1HFZ6_9PELO</name>
<feature type="transmembrane region" description="Helical" evidence="2">
    <location>
        <begin position="6"/>
        <end position="25"/>
    </location>
</feature>
<evidence type="ECO:0000313" key="4">
    <source>
        <dbReference type="Proteomes" id="UP000835052"/>
    </source>
</evidence>
<keyword evidence="2" id="KW-1133">Transmembrane helix</keyword>
<organism evidence="3 4">
    <name type="scientific">Caenorhabditis auriculariae</name>
    <dbReference type="NCBI Taxonomy" id="2777116"/>
    <lineage>
        <taxon>Eukaryota</taxon>
        <taxon>Metazoa</taxon>
        <taxon>Ecdysozoa</taxon>
        <taxon>Nematoda</taxon>
        <taxon>Chromadorea</taxon>
        <taxon>Rhabditida</taxon>
        <taxon>Rhabditina</taxon>
        <taxon>Rhabditomorpha</taxon>
        <taxon>Rhabditoidea</taxon>
        <taxon>Rhabditidae</taxon>
        <taxon>Peloderinae</taxon>
        <taxon>Caenorhabditis</taxon>
    </lineage>
</organism>
<keyword evidence="2" id="KW-0472">Membrane</keyword>
<evidence type="ECO:0000256" key="2">
    <source>
        <dbReference type="SAM" id="Phobius"/>
    </source>
</evidence>
<sequence length="336" mass="36982">MALLTRILFAACVGVAAYAVGLWYFSRKDKQKHKQIKLKIENVEKGIETPEKTAKIEERVNEEIKPLNEGETNKKEEKVPNRPPQETLPSLTSDPPTSSTSSSFDGASTIISASTATETSSRSALMAPDPFKIGFRHEPKKEATPEVLSLSSPANNIPDNRSPVALPSIQDVLRDGFSQKNPRASRSSSCETAKSVSLATAMEFRSKITSSSSSESTISPEGKSLYAVCYCREKERSVPLRDENCLFDPNLKHTLYPTDILPLSYSRPACVNLLDPTPEDNEELSAAVFERPEALDHVDDFVSPFEQILSGITYAHAHAALINNLLENYAFLDCSQ</sequence>
<proteinExistence type="predicted"/>
<reference evidence="3" key="1">
    <citation type="submission" date="2020-10" db="EMBL/GenBank/DDBJ databases">
        <authorList>
            <person name="Kikuchi T."/>
        </authorList>
    </citation>
    <scope>NUCLEOTIDE SEQUENCE</scope>
    <source>
        <strain evidence="3">NKZ352</strain>
    </source>
</reference>
<evidence type="ECO:0000256" key="1">
    <source>
        <dbReference type="SAM" id="MobiDB-lite"/>
    </source>
</evidence>
<dbReference type="AlphaFoldDB" id="A0A8S1HFZ6"/>
<dbReference type="Proteomes" id="UP000835052">
    <property type="component" value="Unassembled WGS sequence"/>
</dbReference>
<keyword evidence="2" id="KW-0812">Transmembrane</keyword>
<feature type="region of interest" description="Disordered" evidence="1">
    <location>
        <begin position="58"/>
        <end position="106"/>
    </location>
</feature>
<dbReference type="EMBL" id="CAJGYM010000026">
    <property type="protein sequence ID" value="CAD6192280.1"/>
    <property type="molecule type" value="Genomic_DNA"/>
</dbReference>
<feature type="compositionally biased region" description="Basic and acidic residues" evidence="1">
    <location>
        <begin position="58"/>
        <end position="80"/>
    </location>
</feature>